<reference evidence="2 3" key="1">
    <citation type="submission" date="2017-06" db="EMBL/GenBank/DDBJ databases">
        <authorList>
            <person name="Kim H.J."/>
            <person name="Triplett B.A."/>
        </authorList>
    </citation>
    <scope>NUCLEOTIDE SEQUENCE [LARGE SCALE GENOMIC DNA]</scope>
    <source>
        <strain evidence="2">FRACA_ARgP5</strain>
    </source>
</reference>
<protein>
    <submittedName>
        <fullName evidence="2">Uncharacterized protein</fullName>
    </submittedName>
</protein>
<dbReference type="EMBL" id="FZMO01000323">
    <property type="protein sequence ID" value="SNQ49920.1"/>
    <property type="molecule type" value="Genomic_DNA"/>
</dbReference>
<organism evidence="2 3">
    <name type="scientific">Frankia canadensis</name>
    <dbReference type="NCBI Taxonomy" id="1836972"/>
    <lineage>
        <taxon>Bacteria</taxon>
        <taxon>Bacillati</taxon>
        <taxon>Actinomycetota</taxon>
        <taxon>Actinomycetes</taxon>
        <taxon>Frankiales</taxon>
        <taxon>Frankiaceae</taxon>
        <taxon>Frankia</taxon>
    </lineage>
</organism>
<accession>A0A2I2KW91</accession>
<name>A0A2I2KW91_9ACTN</name>
<dbReference type="Proteomes" id="UP000234331">
    <property type="component" value="Unassembled WGS sequence"/>
</dbReference>
<dbReference type="AlphaFoldDB" id="A0A2I2KW91"/>
<keyword evidence="3" id="KW-1185">Reference proteome</keyword>
<proteinExistence type="predicted"/>
<evidence type="ECO:0000313" key="3">
    <source>
        <dbReference type="Proteomes" id="UP000234331"/>
    </source>
</evidence>
<gene>
    <name evidence="2" type="ORF">FRACA_390034</name>
</gene>
<sequence length="64" mass="7358">MTLVSEIHVVTDPNPACRIRNAVLPHRPLVVQVAITPREGHDRTYGNTHEKHQAPARRCEWARR</sequence>
<feature type="region of interest" description="Disordered" evidence="1">
    <location>
        <begin position="40"/>
        <end position="64"/>
    </location>
</feature>
<evidence type="ECO:0000313" key="2">
    <source>
        <dbReference type="EMBL" id="SNQ49920.1"/>
    </source>
</evidence>
<evidence type="ECO:0000256" key="1">
    <source>
        <dbReference type="SAM" id="MobiDB-lite"/>
    </source>
</evidence>